<evidence type="ECO:0000259" key="4">
    <source>
        <dbReference type="PROSITE" id="PS01180"/>
    </source>
</evidence>
<reference evidence="5 6" key="2">
    <citation type="submission" date="2018-11" db="EMBL/GenBank/DDBJ databases">
        <authorList>
            <consortium name="Pathogen Informatics"/>
        </authorList>
    </citation>
    <scope>NUCLEOTIDE SEQUENCE [LARGE SCALE GENOMIC DNA]</scope>
</reference>
<evidence type="ECO:0000313" key="6">
    <source>
        <dbReference type="Proteomes" id="UP000270296"/>
    </source>
</evidence>
<organism evidence="7">
    <name type="scientific">Soboliphyme baturini</name>
    <dbReference type="NCBI Taxonomy" id="241478"/>
    <lineage>
        <taxon>Eukaryota</taxon>
        <taxon>Metazoa</taxon>
        <taxon>Ecdysozoa</taxon>
        <taxon>Nematoda</taxon>
        <taxon>Enoplea</taxon>
        <taxon>Dorylaimia</taxon>
        <taxon>Dioctophymatida</taxon>
        <taxon>Dioctophymatoidea</taxon>
        <taxon>Soboliphymatidae</taxon>
        <taxon>Soboliphyme</taxon>
    </lineage>
</organism>
<evidence type="ECO:0000313" key="7">
    <source>
        <dbReference type="WBParaSite" id="SBAD_0000593701-mRNA-1"/>
    </source>
</evidence>
<proteinExistence type="predicted"/>
<sequence length="233" mass="26940">MRHEEDRFQKHPCCGLIRGKQPQRQHEANVSLQHCDKMYIQLDQGPVNGTFSSPDFPSNYPRNLQCIYTFIAKPTQRVRLKFTDFQLTGNALKCEDHIDIYAELEKPDVERLVHHQMIRYCGTISPQIRISLHNVIVIVFHVRENSAGAKGFHGTYSFIPKVHKQIKAMGDLSTQQHMEDASRINFLFVRATSNSPRTTLLLNLVEDRLPPSGDWIPMRVSSNEMRYLQLIIV</sequence>
<dbReference type="Proteomes" id="UP000270296">
    <property type="component" value="Unassembled WGS sequence"/>
</dbReference>
<dbReference type="InterPro" id="IPR035914">
    <property type="entry name" value="Sperma_CUB_dom_sf"/>
</dbReference>
<dbReference type="EMBL" id="UZAM01009189">
    <property type="protein sequence ID" value="VDP08078.1"/>
    <property type="molecule type" value="Genomic_DNA"/>
</dbReference>
<name>A0A183IQ14_9BILA</name>
<dbReference type="PROSITE" id="PS01180">
    <property type="entry name" value="CUB"/>
    <property type="match status" value="1"/>
</dbReference>
<evidence type="ECO:0000313" key="5">
    <source>
        <dbReference type="EMBL" id="VDP08078.1"/>
    </source>
</evidence>
<keyword evidence="2" id="KW-1015">Disulfide bond</keyword>
<dbReference type="SUPFAM" id="SSF49854">
    <property type="entry name" value="Spermadhesin, CUB domain"/>
    <property type="match status" value="1"/>
</dbReference>
<dbReference type="OrthoDB" id="6022136at2759"/>
<gene>
    <name evidence="5" type="ORF">SBAD_LOCUS5711</name>
</gene>
<reference evidence="7" key="1">
    <citation type="submission" date="2016-06" db="UniProtKB">
        <authorList>
            <consortium name="WormBaseParasite"/>
        </authorList>
    </citation>
    <scope>IDENTIFICATION</scope>
</reference>
<dbReference type="Pfam" id="PF00431">
    <property type="entry name" value="CUB"/>
    <property type="match status" value="1"/>
</dbReference>
<evidence type="ECO:0000256" key="3">
    <source>
        <dbReference type="PROSITE-ProRule" id="PRU00059"/>
    </source>
</evidence>
<comment type="caution">
    <text evidence="3">Lacks conserved residue(s) required for the propagation of feature annotation.</text>
</comment>
<evidence type="ECO:0000256" key="1">
    <source>
        <dbReference type="ARBA" id="ARBA00022737"/>
    </source>
</evidence>
<dbReference type="AlphaFoldDB" id="A0A183IQ14"/>
<keyword evidence="6" id="KW-1185">Reference proteome</keyword>
<dbReference type="WBParaSite" id="SBAD_0000593701-mRNA-1">
    <property type="protein sequence ID" value="SBAD_0000593701-mRNA-1"/>
    <property type="gene ID" value="SBAD_0000593701"/>
</dbReference>
<dbReference type="SMART" id="SM00042">
    <property type="entry name" value="CUB"/>
    <property type="match status" value="1"/>
</dbReference>
<dbReference type="CDD" id="cd00041">
    <property type="entry name" value="CUB"/>
    <property type="match status" value="1"/>
</dbReference>
<dbReference type="PANTHER" id="PTHR24251">
    <property type="entry name" value="OVOCHYMASE-RELATED"/>
    <property type="match status" value="1"/>
</dbReference>
<feature type="domain" description="CUB" evidence="4">
    <location>
        <begin position="35"/>
        <end position="159"/>
    </location>
</feature>
<dbReference type="InterPro" id="IPR000859">
    <property type="entry name" value="CUB_dom"/>
</dbReference>
<accession>A0A183IQ14</accession>
<dbReference type="Gene3D" id="2.60.120.290">
    <property type="entry name" value="Spermadhesin, CUB domain"/>
    <property type="match status" value="1"/>
</dbReference>
<keyword evidence="1" id="KW-0677">Repeat</keyword>
<protein>
    <submittedName>
        <fullName evidence="7">CUB domain-containing protein</fullName>
    </submittedName>
</protein>
<evidence type="ECO:0000256" key="2">
    <source>
        <dbReference type="ARBA" id="ARBA00023157"/>
    </source>
</evidence>